<evidence type="ECO:0000256" key="1">
    <source>
        <dbReference type="SAM" id="MobiDB-lite"/>
    </source>
</evidence>
<gene>
    <name evidence="2" type="ORF">PVAP13_6KG245054</name>
</gene>
<name>A0A8T0RDX9_PANVG</name>
<accession>A0A8T0RDX9</accession>
<evidence type="ECO:0000313" key="3">
    <source>
        <dbReference type="Proteomes" id="UP000823388"/>
    </source>
</evidence>
<keyword evidence="3" id="KW-1185">Reference proteome</keyword>
<feature type="region of interest" description="Disordered" evidence="1">
    <location>
        <begin position="27"/>
        <end position="61"/>
    </location>
</feature>
<dbReference type="EMBL" id="CM029047">
    <property type="protein sequence ID" value="KAG2583328.1"/>
    <property type="molecule type" value="Genomic_DNA"/>
</dbReference>
<proteinExistence type="predicted"/>
<dbReference type="Proteomes" id="UP000823388">
    <property type="component" value="Chromosome 6K"/>
</dbReference>
<comment type="caution">
    <text evidence="2">The sequence shown here is derived from an EMBL/GenBank/DDBJ whole genome shotgun (WGS) entry which is preliminary data.</text>
</comment>
<organism evidence="2 3">
    <name type="scientific">Panicum virgatum</name>
    <name type="common">Blackwell switchgrass</name>
    <dbReference type="NCBI Taxonomy" id="38727"/>
    <lineage>
        <taxon>Eukaryota</taxon>
        <taxon>Viridiplantae</taxon>
        <taxon>Streptophyta</taxon>
        <taxon>Embryophyta</taxon>
        <taxon>Tracheophyta</taxon>
        <taxon>Spermatophyta</taxon>
        <taxon>Magnoliopsida</taxon>
        <taxon>Liliopsida</taxon>
        <taxon>Poales</taxon>
        <taxon>Poaceae</taxon>
        <taxon>PACMAD clade</taxon>
        <taxon>Panicoideae</taxon>
        <taxon>Panicodae</taxon>
        <taxon>Paniceae</taxon>
        <taxon>Panicinae</taxon>
        <taxon>Panicum</taxon>
        <taxon>Panicum sect. Hiantes</taxon>
    </lineage>
</organism>
<evidence type="ECO:0000313" key="2">
    <source>
        <dbReference type="EMBL" id="KAG2583328.1"/>
    </source>
</evidence>
<protein>
    <submittedName>
        <fullName evidence="2">Uncharacterized protein</fullName>
    </submittedName>
</protein>
<dbReference type="AlphaFoldDB" id="A0A8T0RDX9"/>
<sequence length="72" mass="7772">MLHSYVVRTHPVLSQHAAVVACQHISSGNESEPPCVQGSQAPRSPLPGPRHRPKAAPLSPTCWRRVAQSSIN</sequence>
<reference evidence="2" key="1">
    <citation type="submission" date="2020-05" db="EMBL/GenBank/DDBJ databases">
        <title>WGS assembly of Panicum virgatum.</title>
        <authorList>
            <person name="Lovell J.T."/>
            <person name="Jenkins J."/>
            <person name="Shu S."/>
            <person name="Juenger T.E."/>
            <person name="Schmutz J."/>
        </authorList>
    </citation>
    <scope>NUCLEOTIDE SEQUENCE</scope>
    <source>
        <strain evidence="2">AP13</strain>
    </source>
</reference>